<dbReference type="InterPro" id="IPR024455">
    <property type="entry name" value="Phage_capsid"/>
</dbReference>
<reference evidence="6" key="1">
    <citation type="submission" date="2017-10" db="EMBL/GenBank/DDBJ databases">
        <title>Complete nucleotide sequences and annotations of phi673 and phi674, two new lytic phages of Corynebacterium glutamicum ATCC 13032.</title>
        <authorList>
            <person name="Yomantas Y.A.V."/>
            <person name="Abalakina E.G."/>
            <person name="Lobanova J.S."/>
            <person name="Mamontov V.T.A."/>
            <person name="Stoynova N.V."/>
            <person name="Mashko S.V."/>
        </authorList>
    </citation>
    <scope>NUCLEOTIDE SEQUENCE [LARGE SCALE GENOMIC DNA]</scope>
</reference>
<proteinExistence type="predicted"/>
<gene>
    <name evidence="5" type="ORF">phi674_gp05</name>
</gene>
<comment type="subcellular location">
    <subcellularLocation>
        <location evidence="1">Virion</location>
    </subcellularLocation>
</comment>
<dbReference type="EMBL" id="MG324354">
    <property type="protein sequence ID" value="ATW62923.1"/>
    <property type="molecule type" value="Genomic_DNA"/>
</dbReference>
<organism evidence="5 6">
    <name type="scientific">Corynebacterium phage phi674</name>
    <dbReference type="NCBI Taxonomy" id="2052822"/>
    <lineage>
        <taxon>Viruses</taxon>
        <taxon>Duplodnaviria</taxon>
        <taxon>Heunggongvirae</taxon>
        <taxon>Uroviricota</taxon>
        <taxon>Caudoviricetes</taxon>
        <taxon>Ikedavirus</taxon>
        <taxon>Ikedavirus phi674</taxon>
    </lineage>
</organism>
<feature type="domain" description="Phage capsid-like C-terminal" evidence="4">
    <location>
        <begin position="146"/>
        <end position="418"/>
    </location>
</feature>
<dbReference type="InterPro" id="IPR054612">
    <property type="entry name" value="Phage_capsid-like_C"/>
</dbReference>
<evidence type="ECO:0000313" key="5">
    <source>
        <dbReference type="EMBL" id="ATW62923.1"/>
    </source>
</evidence>
<dbReference type="GO" id="GO:0044423">
    <property type="term" value="C:virion component"/>
    <property type="evidence" value="ECO:0007669"/>
    <property type="project" value="UniProtKB-KW"/>
</dbReference>
<evidence type="ECO:0000313" key="6">
    <source>
        <dbReference type="Proteomes" id="UP000241216"/>
    </source>
</evidence>
<evidence type="ECO:0000256" key="1">
    <source>
        <dbReference type="ARBA" id="ARBA00004328"/>
    </source>
</evidence>
<dbReference type="Proteomes" id="UP000241216">
    <property type="component" value="Segment"/>
</dbReference>
<keyword evidence="2" id="KW-0946">Virion</keyword>
<dbReference type="OrthoDB" id="4097at10239"/>
<keyword evidence="6" id="KW-1185">Reference proteome</keyword>
<protein>
    <submittedName>
        <fullName evidence="5">Putative major capsid protein</fullName>
    </submittedName>
</protein>
<feature type="region of interest" description="Disordered" evidence="3">
    <location>
        <begin position="62"/>
        <end position="88"/>
    </location>
</feature>
<dbReference type="Gene3D" id="3.30.2400.10">
    <property type="entry name" value="Major capsid protein gp5"/>
    <property type="match status" value="1"/>
</dbReference>
<dbReference type="NCBIfam" id="TIGR01554">
    <property type="entry name" value="major_cap_HK97"/>
    <property type="match status" value="1"/>
</dbReference>
<dbReference type="Pfam" id="PF05065">
    <property type="entry name" value="Phage_capsid"/>
    <property type="match status" value="1"/>
</dbReference>
<name>A0A2H4PJ21_9CAUD</name>
<accession>A0A2H4PJ21</accession>
<dbReference type="SUPFAM" id="SSF56563">
    <property type="entry name" value="Major capsid protein gp5"/>
    <property type="match status" value="1"/>
</dbReference>
<evidence type="ECO:0000256" key="2">
    <source>
        <dbReference type="ARBA" id="ARBA00022844"/>
    </source>
</evidence>
<sequence length="426" mass="46376">MDPKNLKEALALFKSLIAEAGDNPSDDALAQIKSAKEHVEKFQAEEMKSAERAAEIKANQAFLDSLKGSNPTSTIDDGEDESKPETKGARTIGDFVVKTGKERILNQAGGARLNYSLGEYHAPKVKAASDPAKTPANLVPGWGTTYERAIVNQRRERLVVADLMNNLPMTNATIKYLVEKANRVVEGGFATVAEGAKKPYLRYADFDIRTESLSKIAGLTKITDEMAEDWEFVVAWINNNLLYDLSVEEEKQLLNGDGTGNNLVGLLNRPGLQHRAVADSADLADEIYKARTDISLLTPFAADALVIHPKDYQDMVLRKDANKQYYAGGPFTGPYGNGGVLTSPSVWGMRVVETQAVAMGKPLVGAFRQAASVLRKGGVRVDSTNVNVDDFENNLITMRAEERVGLMVTFPEAFVQLEIAQPVVGG</sequence>
<dbReference type="Gene3D" id="3.30.2320.10">
    <property type="entry name" value="hypothetical protein PF0899 domain"/>
    <property type="match status" value="1"/>
</dbReference>
<evidence type="ECO:0000259" key="4">
    <source>
        <dbReference type="Pfam" id="PF05065"/>
    </source>
</evidence>
<evidence type="ECO:0000256" key="3">
    <source>
        <dbReference type="SAM" id="MobiDB-lite"/>
    </source>
</evidence>